<dbReference type="EMBL" id="QRTP01000004">
    <property type="protein sequence ID" value="RGQ85555.1"/>
    <property type="molecule type" value="Genomic_DNA"/>
</dbReference>
<organism evidence="1 2">
    <name type="scientific">Megamonas rupellensis</name>
    <dbReference type="NCBI Taxonomy" id="491921"/>
    <lineage>
        <taxon>Bacteria</taxon>
        <taxon>Bacillati</taxon>
        <taxon>Bacillota</taxon>
        <taxon>Negativicutes</taxon>
        <taxon>Selenomonadales</taxon>
        <taxon>Selenomonadaceae</taxon>
        <taxon>Megamonas</taxon>
    </lineage>
</organism>
<comment type="caution">
    <text evidence="1">The sequence shown here is derived from an EMBL/GenBank/DDBJ whole genome shotgun (WGS) entry which is preliminary data.</text>
</comment>
<gene>
    <name evidence="1" type="ORF">DWY77_02815</name>
</gene>
<proteinExistence type="predicted"/>
<dbReference type="Proteomes" id="UP000286147">
    <property type="component" value="Unassembled WGS sequence"/>
</dbReference>
<evidence type="ECO:0000313" key="2">
    <source>
        <dbReference type="Proteomes" id="UP000286147"/>
    </source>
</evidence>
<evidence type="ECO:0000313" key="1">
    <source>
        <dbReference type="EMBL" id="RGQ85555.1"/>
    </source>
</evidence>
<protein>
    <submittedName>
        <fullName evidence="1">Uncharacterized protein</fullName>
    </submittedName>
</protein>
<accession>A0A412CGT1</accession>
<name>A0A412CGT1_9FIRM</name>
<sequence>MVNMIKVKHKSNLSALKKSIELLGKSRVYVGIPAENASRDNGNDINNAELLYIQTHGVRKKSMREEMQLALNEGKAYSKAYEMYIKSHGSPLWHVPPRPVIEPAINYNKKEIAKRLITAYGKAMENIYAGDSMQTAMQHLEVVGMYAQNIVRAWFTNPNNGWEPNSPLTVSKKGSSNPLIDTGEMRKSITYVVKSDE</sequence>
<dbReference type="AlphaFoldDB" id="A0A412CGT1"/>
<reference evidence="1 2" key="1">
    <citation type="submission" date="2018-08" db="EMBL/GenBank/DDBJ databases">
        <title>A genome reference for cultivated species of the human gut microbiota.</title>
        <authorList>
            <person name="Zou Y."/>
            <person name="Xue W."/>
            <person name="Luo G."/>
        </authorList>
    </citation>
    <scope>NUCLEOTIDE SEQUENCE [LARGE SCALE GENOMIC DNA]</scope>
    <source>
        <strain evidence="1 2">AF27-12</strain>
    </source>
</reference>
<dbReference type="RefSeq" id="WP_118035617.1">
    <property type="nucleotide sequence ID" value="NZ_QRTP01000004.1"/>
</dbReference>